<evidence type="ECO:0008006" key="3">
    <source>
        <dbReference type="Google" id="ProtNLM"/>
    </source>
</evidence>
<evidence type="ECO:0000313" key="2">
    <source>
        <dbReference type="Proteomes" id="UP000037247"/>
    </source>
</evidence>
<name>A0ABR5I7Z7_9ACTN</name>
<proteinExistence type="predicted"/>
<evidence type="ECO:0000313" key="1">
    <source>
        <dbReference type="EMBL" id="KNA89776.1"/>
    </source>
</evidence>
<dbReference type="Proteomes" id="UP000037247">
    <property type="component" value="Unassembled WGS sequence"/>
</dbReference>
<protein>
    <recommendedName>
        <fullName evidence="3">Cell wall-binding repeat-containing protein</fullName>
    </recommendedName>
</protein>
<dbReference type="RefSeq" id="WP_049700556.1">
    <property type="nucleotide sequence ID" value="NZ_LDTZ01000022.1"/>
</dbReference>
<comment type="caution">
    <text evidence="1">The sequence shown here is derived from an EMBL/GenBank/DDBJ whole genome shotgun (WGS) entry which is preliminary data.</text>
</comment>
<organism evidence="1 2">
    <name type="scientific">Gordonia jacobaea</name>
    <dbReference type="NCBI Taxonomy" id="122202"/>
    <lineage>
        <taxon>Bacteria</taxon>
        <taxon>Bacillati</taxon>
        <taxon>Actinomycetota</taxon>
        <taxon>Actinomycetes</taxon>
        <taxon>Mycobacteriales</taxon>
        <taxon>Gordoniaceae</taxon>
        <taxon>Gordonia</taxon>
    </lineage>
</organism>
<reference evidence="1 2" key="1">
    <citation type="submission" date="2015-05" db="EMBL/GenBank/DDBJ databases">
        <title>Draft genome sequence of the bacterium Gordonia jacobaea a new member of the Gordonia genus.</title>
        <authorList>
            <person name="Jimenez-Galisteo G."/>
            <person name="Dominguez A."/>
            <person name="Munoz E."/>
            <person name="Vinas M."/>
        </authorList>
    </citation>
    <scope>NUCLEOTIDE SEQUENCE [LARGE SCALE GENOMIC DNA]</scope>
    <source>
        <strain evidence="2">mv1</strain>
    </source>
</reference>
<gene>
    <name evidence="1" type="ORF">ABW18_18985</name>
</gene>
<keyword evidence="2" id="KW-1185">Reference proteome</keyword>
<dbReference type="EMBL" id="LDTZ01000022">
    <property type="protein sequence ID" value="KNA89776.1"/>
    <property type="molecule type" value="Genomic_DNA"/>
</dbReference>
<sequence>MVSRGRAVALVAALIVIALLTAASTVPRMSDVAVFATPAIEPQVVDAPSSPAVSLSSKLFRSSSDAVVVTDSATREDWKTVAETAATRHVPVFAVRPATSADVEAELHRLGTRSVWVVGAGETGFHSTSQFSTTQVSTPSADLAGLRGNPAPDGPRPVVFAAGPLDPDLAATAAAGGTRLVGVAVPDPRASGESVRALREARGTVPVIALGRAFGDTPTFARNVEQAVTLPEIPGGGQLVASGRRMVALYGSPGSPSLGPLGRQGLDATIARVKGIAAQYQRVSRELVVPAFEIIVTVASASPGDGGAYTSMIDPAQIRPWVEAAGRAGVYVTLDLQPGRMNFLTQAKRYADLLAMPHVGLALDPEWRLKPEQVHLTQIGSVGAAEVNATSDWLAGLTREHRLPQKLFVLHEFDTDMLANRQQIVTTRPELQTVIHADGHGIPSVKMDTWRRILVDLPPNVVMGWKNFYTEDTPMLTPSQTMNVEPRPFFVSFQ</sequence>
<accession>A0ABR5I7Z7</accession>